<gene>
    <name evidence="1" type="ORF">BCR44DRAFT_391693</name>
</gene>
<dbReference type="Proteomes" id="UP000193411">
    <property type="component" value="Unassembled WGS sequence"/>
</dbReference>
<dbReference type="EMBL" id="MCFL01000010">
    <property type="protein sequence ID" value="ORZ38060.1"/>
    <property type="molecule type" value="Genomic_DNA"/>
</dbReference>
<accession>A0A1Y2HTZ3</accession>
<dbReference type="AlphaFoldDB" id="A0A1Y2HTZ3"/>
<evidence type="ECO:0000313" key="2">
    <source>
        <dbReference type="Proteomes" id="UP000193411"/>
    </source>
</evidence>
<name>A0A1Y2HTZ3_9FUNG</name>
<sequence length="204" mass="22820">MTKTKDKGGGQTRAKMDCRRLTKTLDILPTLSSFSFLSSLAHDSWTLTRGFPRVLPKTQMMGVDRPKSASFFSPQCHTPASHESSPLHLCSGHCPSFDLFVPPPPLTLAVTLCIPTTLLFVARPSDYLHHTVRHGLCSSRYFCHVHDRVVLFSPPLSILACVGRHLSTSIFPCLCVFIMCFEKIWISWVLCHACLGSSLTWCLW</sequence>
<proteinExistence type="predicted"/>
<keyword evidence="2" id="KW-1185">Reference proteome</keyword>
<organism evidence="1 2">
    <name type="scientific">Catenaria anguillulae PL171</name>
    <dbReference type="NCBI Taxonomy" id="765915"/>
    <lineage>
        <taxon>Eukaryota</taxon>
        <taxon>Fungi</taxon>
        <taxon>Fungi incertae sedis</taxon>
        <taxon>Blastocladiomycota</taxon>
        <taxon>Blastocladiomycetes</taxon>
        <taxon>Blastocladiales</taxon>
        <taxon>Catenariaceae</taxon>
        <taxon>Catenaria</taxon>
    </lineage>
</organism>
<comment type="caution">
    <text evidence="1">The sequence shown here is derived from an EMBL/GenBank/DDBJ whole genome shotgun (WGS) entry which is preliminary data.</text>
</comment>
<evidence type="ECO:0000313" key="1">
    <source>
        <dbReference type="EMBL" id="ORZ38060.1"/>
    </source>
</evidence>
<protein>
    <submittedName>
        <fullName evidence="1">Uncharacterized protein</fullName>
    </submittedName>
</protein>
<reference evidence="1 2" key="1">
    <citation type="submission" date="2016-07" db="EMBL/GenBank/DDBJ databases">
        <title>Pervasive Adenine N6-methylation of Active Genes in Fungi.</title>
        <authorList>
            <consortium name="DOE Joint Genome Institute"/>
            <person name="Mondo S.J."/>
            <person name="Dannebaum R.O."/>
            <person name="Kuo R.C."/>
            <person name="Labutti K."/>
            <person name="Haridas S."/>
            <person name="Kuo A."/>
            <person name="Salamov A."/>
            <person name="Ahrendt S.R."/>
            <person name="Lipzen A."/>
            <person name="Sullivan W."/>
            <person name="Andreopoulos W.B."/>
            <person name="Clum A."/>
            <person name="Lindquist E."/>
            <person name="Daum C."/>
            <person name="Ramamoorthy G.K."/>
            <person name="Gryganskyi A."/>
            <person name="Culley D."/>
            <person name="Magnuson J.K."/>
            <person name="James T.Y."/>
            <person name="O'Malley M.A."/>
            <person name="Stajich J.E."/>
            <person name="Spatafora J.W."/>
            <person name="Visel A."/>
            <person name="Grigoriev I.V."/>
        </authorList>
    </citation>
    <scope>NUCLEOTIDE SEQUENCE [LARGE SCALE GENOMIC DNA]</scope>
    <source>
        <strain evidence="1 2">PL171</strain>
    </source>
</reference>